<evidence type="ECO:0000313" key="2">
    <source>
        <dbReference type="Proteomes" id="UP000075880"/>
    </source>
</evidence>
<protein>
    <submittedName>
        <fullName evidence="1">Uncharacterized protein</fullName>
    </submittedName>
</protein>
<name>A0AAG5DC84_ANOAO</name>
<organism evidence="1 2">
    <name type="scientific">Anopheles atroparvus</name>
    <name type="common">European mosquito</name>
    <dbReference type="NCBI Taxonomy" id="41427"/>
    <lineage>
        <taxon>Eukaryota</taxon>
        <taxon>Metazoa</taxon>
        <taxon>Ecdysozoa</taxon>
        <taxon>Arthropoda</taxon>
        <taxon>Hexapoda</taxon>
        <taxon>Insecta</taxon>
        <taxon>Pterygota</taxon>
        <taxon>Neoptera</taxon>
        <taxon>Endopterygota</taxon>
        <taxon>Diptera</taxon>
        <taxon>Nematocera</taxon>
        <taxon>Culicoidea</taxon>
        <taxon>Culicidae</taxon>
        <taxon>Anophelinae</taxon>
        <taxon>Anopheles</taxon>
    </lineage>
</organism>
<reference evidence="1" key="1">
    <citation type="submission" date="2024-04" db="UniProtKB">
        <authorList>
            <consortium name="EnsemblMetazoa"/>
        </authorList>
    </citation>
    <scope>IDENTIFICATION</scope>
    <source>
        <strain evidence="1">EBRO</strain>
    </source>
</reference>
<evidence type="ECO:0000313" key="1">
    <source>
        <dbReference type="EnsemblMetazoa" id="ENSAATROPP008861"/>
    </source>
</evidence>
<keyword evidence="2" id="KW-1185">Reference proteome</keyword>
<dbReference type="EnsemblMetazoa" id="ENSAATROPT009795">
    <property type="protein sequence ID" value="ENSAATROPP008861"/>
    <property type="gene ID" value="ENSAATROPG007984"/>
</dbReference>
<dbReference type="AlphaFoldDB" id="A0AAG5DC84"/>
<dbReference type="Proteomes" id="UP000075880">
    <property type="component" value="Unassembled WGS sequence"/>
</dbReference>
<accession>A0AAG5DC84</accession>
<sequence length="64" mass="6961">MVLLEYLGSLHTWAPLHVLSGTQLGRLRRWTTVCKWGPYQLGISPLTTPNVDPRCGLGGIGGTD</sequence>
<proteinExistence type="predicted"/>